<dbReference type="Proteomes" id="UP000230750">
    <property type="component" value="Unassembled WGS sequence"/>
</dbReference>
<dbReference type="OrthoDB" id="4062651at2759"/>
<sequence length="77" mass="8383">MPNTDHITSIEGIAIDKANFYLINEHLICETLESKVIGKSDPNAETSPFPSMMVSDIMKHASGIMSGMEVIHSYGVS</sequence>
<keyword evidence="2" id="KW-1185">Reference proteome</keyword>
<evidence type="ECO:0000313" key="1">
    <source>
        <dbReference type="EMBL" id="PIK53104.1"/>
    </source>
</evidence>
<organism evidence="1 2">
    <name type="scientific">Stichopus japonicus</name>
    <name type="common">Sea cucumber</name>
    <dbReference type="NCBI Taxonomy" id="307972"/>
    <lineage>
        <taxon>Eukaryota</taxon>
        <taxon>Metazoa</taxon>
        <taxon>Echinodermata</taxon>
        <taxon>Eleutherozoa</taxon>
        <taxon>Echinozoa</taxon>
        <taxon>Holothuroidea</taxon>
        <taxon>Aspidochirotacea</taxon>
        <taxon>Aspidochirotida</taxon>
        <taxon>Stichopodidae</taxon>
        <taxon>Apostichopus</taxon>
    </lineage>
</organism>
<evidence type="ECO:0000313" key="2">
    <source>
        <dbReference type="Proteomes" id="UP000230750"/>
    </source>
</evidence>
<comment type="caution">
    <text evidence="1">The sequence shown here is derived from an EMBL/GenBank/DDBJ whole genome shotgun (WGS) entry which is preliminary data.</text>
</comment>
<gene>
    <name evidence="1" type="ORF">BSL78_10023</name>
</gene>
<dbReference type="EMBL" id="MRZV01000301">
    <property type="protein sequence ID" value="PIK53104.1"/>
    <property type="molecule type" value="Genomic_DNA"/>
</dbReference>
<proteinExistence type="predicted"/>
<dbReference type="AlphaFoldDB" id="A0A2G8KYK9"/>
<reference evidence="1 2" key="1">
    <citation type="journal article" date="2017" name="PLoS Biol.">
        <title>The sea cucumber genome provides insights into morphological evolution and visceral regeneration.</title>
        <authorList>
            <person name="Zhang X."/>
            <person name="Sun L."/>
            <person name="Yuan J."/>
            <person name="Sun Y."/>
            <person name="Gao Y."/>
            <person name="Zhang L."/>
            <person name="Li S."/>
            <person name="Dai H."/>
            <person name="Hamel J.F."/>
            <person name="Liu C."/>
            <person name="Yu Y."/>
            <person name="Liu S."/>
            <person name="Lin W."/>
            <person name="Guo K."/>
            <person name="Jin S."/>
            <person name="Xu P."/>
            <person name="Storey K.B."/>
            <person name="Huan P."/>
            <person name="Zhang T."/>
            <person name="Zhou Y."/>
            <person name="Zhang J."/>
            <person name="Lin C."/>
            <person name="Li X."/>
            <person name="Xing L."/>
            <person name="Huo D."/>
            <person name="Sun M."/>
            <person name="Wang L."/>
            <person name="Mercier A."/>
            <person name="Li F."/>
            <person name="Yang H."/>
            <person name="Xiang J."/>
        </authorList>
    </citation>
    <scope>NUCLEOTIDE SEQUENCE [LARGE SCALE GENOMIC DNA]</scope>
    <source>
        <strain evidence="1">Shaxun</strain>
        <tissue evidence="1">Muscle</tissue>
    </source>
</reference>
<name>A0A2G8KYK9_STIJA</name>
<protein>
    <submittedName>
        <fullName evidence="1">Uncharacterized protein</fullName>
    </submittedName>
</protein>
<accession>A0A2G8KYK9</accession>